<evidence type="ECO:0000313" key="2">
    <source>
        <dbReference type="Proteomes" id="UP000234323"/>
    </source>
</evidence>
<proteinExistence type="predicted"/>
<evidence type="ECO:0008006" key="3">
    <source>
        <dbReference type="Google" id="ProtNLM"/>
    </source>
</evidence>
<dbReference type="AlphaFoldDB" id="A0A2I1GZM1"/>
<reference evidence="1 2" key="1">
    <citation type="submission" date="2015-10" db="EMBL/GenBank/DDBJ databases">
        <title>Genome analyses suggest a sexual origin of heterokaryosis in a supposedly ancient asexual fungus.</title>
        <authorList>
            <person name="Ropars J."/>
            <person name="Sedzielewska K."/>
            <person name="Noel J."/>
            <person name="Charron P."/>
            <person name="Farinelli L."/>
            <person name="Marton T."/>
            <person name="Kruger M."/>
            <person name="Pelin A."/>
            <person name="Brachmann A."/>
            <person name="Corradi N."/>
        </authorList>
    </citation>
    <scope>NUCLEOTIDE SEQUENCE [LARGE SCALE GENOMIC DNA]</scope>
    <source>
        <strain evidence="1 2">A4</strain>
    </source>
</reference>
<accession>A0A2I1GZM1</accession>
<dbReference type="VEuPathDB" id="FungiDB:FUN_011637"/>
<protein>
    <recommendedName>
        <fullName evidence="3">Crinkler family protein</fullName>
    </recommendedName>
</protein>
<dbReference type="InterPro" id="IPR027417">
    <property type="entry name" value="P-loop_NTPase"/>
</dbReference>
<evidence type="ECO:0000313" key="1">
    <source>
        <dbReference type="EMBL" id="PKY52041.1"/>
    </source>
</evidence>
<dbReference type="SUPFAM" id="SSF52540">
    <property type="entry name" value="P-loop containing nucleoside triphosphate hydrolases"/>
    <property type="match status" value="1"/>
</dbReference>
<name>A0A2I1GZM1_9GLOM</name>
<organism evidence="1 2">
    <name type="scientific">Rhizophagus irregularis</name>
    <dbReference type="NCBI Taxonomy" id="588596"/>
    <lineage>
        <taxon>Eukaryota</taxon>
        <taxon>Fungi</taxon>
        <taxon>Fungi incertae sedis</taxon>
        <taxon>Mucoromycota</taxon>
        <taxon>Glomeromycotina</taxon>
        <taxon>Glomeromycetes</taxon>
        <taxon>Glomerales</taxon>
        <taxon>Glomeraceae</taxon>
        <taxon>Rhizophagus</taxon>
    </lineage>
</organism>
<dbReference type="EMBL" id="LLXI01001126">
    <property type="protein sequence ID" value="PKY52041.1"/>
    <property type="molecule type" value="Genomic_DNA"/>
</dbReference>
<comment type="caution">
    <text evidence="1">The sequence shown here is derived from an EMBL/GenBank/DDBJ whole genome shotgun (WGS) entry which is preliminary data.</text>
</comment>
<dbReference type="Proteomes" id="UP000234323">
    <property type="component" value="Unassembled WGS sequence"/>
</dbReference>
<sequence>MEENLARLHIQNWSFLWTEYEYRRKPIPKTGTNFNSHLIQTYGATFKYCLNENSSRLLKKLFQDNLNATAEKKVDRNCHPIGLATGAPGIGKTRFLLECINHIKEKYPAFLGNLVDVIVVTYNNGNIPSDIDKQLDVEKSLSLRLLHATFVDPMRSFNDFINDLYKAGIDFNITFRDALTIVREGLGIQPVDEWLIVVAIDEFNKILTHFGDDYGRKFVSKLSQILGSVMCSPPKYTTVVGLMAGTMVVTINSIFWESAHDRISVCLFPLNPHERSEILLALDRFPPEWRTCREF</sequence>
<gene>
    <name evidence="1" type="ORF">RhiirA4_469419</name>
</gene>
<keyword evidence="2" id="KW-1185">Reference proteome</keyword>